<dbReference type="InterPro" id="IPR016186">
    <property type="entry name" value="C-type_lectin-like/link_sf"/>
</dbReference>
<proteinExistence type="predicted"/>
<reference evidence="2" key="2">
    <citation type="submission" date="2025-09" db="UniProtKB">
        <authorList>
            <consortium name="Ensembl"/>
        </authorList>
    </citation>
    <scope>IDENTIFICATION</scope>
</reference>
<reference evidence="2" key="1">
    <citation type="submission" date="2025-08" db="UniProtKB">
        <authorList>
            <consortium name="Ensembl"/>
        </authorList>
    </citation>
    <scope>IDENTIFICATION</scope>
</reference>
<organism evidence="2 3">
    <name type="scientific">Periophthalmus magnuspinnatus</name>
    <dbReference type="NCBI Taxonomy" id="409849"/>
    <lineage>
        <taxon>Eukaryota</taxon>
        <taxon>Metazoa</taxon>
        <taxon>Chordata</taxon>
        <taxon>Craniata</taxon>
        <taxon>Vertebrata</taxon>
        <taxon>Euteleostomi</taxon>
        <taxon>Actinopterygii</taxon>
        <taxon>Neopterygii</taxon>
        <taxon>Teleostei</taxon>
        <taxon>Neoteleostei</taxon>
        <taxon>Acanthomorphata</taxon>
        <taxon>Gobiaria</taxon>
        <taxon>Gobiiformes</taxon>
        <taxon>Gobioidei</taxon>
        <taxon>Gobiidae</taxon>
        <taxon>Oxudercinae</taxon>
        <taxon>Periophthalmus</taxon>
    </lineage>
</organism>
<sequence>MSWVFHGASCPRKASRPAKRHQNQNPFIAIVCEHSSQTKLTSVIKACTKLKKICLKKSNKILKGRKYIQQQHQHHYALISVGMKWMEAREHCRTHYTDLASVRNATESQMIKTVSGGLEVWVGLFRDPWVWSGNTFSSFRNWIESREVYTNQDAACNVKISSHKSRSSLKIVILIICHIGHC</sequence>
<dbReference type="Proteomes" id="UP000261520">
    <property type="component" value="Unplaced"/>
</dbReference>
<name>A0A3B4AVX6_9GOBI</name>
<evidence type="ECO:0000313" key="3">
    <source>
        <dbReference type="Proteomes" id="UP000261520"/>
    </source>
</evidence>
<dbReference type="InterPro" id="IPR016187">
    <property type="entry name" value="CTDL_fold"/>
</dbReference>
<dbReference type="AlphaFoldDB" id="A0A3B4AVX6"/>
<feature type="domain" description="C-type lectin" evidence="1">
    <location>
        <begin position="71"/>
        <end position="178"/>
    </location>
</feature>
<keyword evidence="3" id="KW-1185">Reference proteome</keyword>
<dbReference type="Pfam" id="PF00059">
    <property type="entry name" value="Lectin_C"/>
    <property type="match status" value="1"/>
</dbReference>
<dbReference type="PROSITE" id="PS50041">
    <property type="entry name" value="C_TYPE_LECTIN_2"/>
    <property type="match status" value="1"/>
</dbReference>
<protein>
    <recommendedName>
        <fullName evidence="1">C-type lectin domain-containing protein</fullName>
    </recommendedName>
</protein>
<evidence type="ECO:0000259" key="1">
    <source>
        <dbReference type="PROSITE" id="PS50041"/>
    </source>
</evidence>
<dbReference type="Ensembl" id="ENSPMGT00000022744.1">
    <property type="protein sequence ID" value="ENSPMGP00000021347.1"/>
    <property type="gene ID" value="ENSPMGG00000017290.1"/>
</dbReference>
<accession>A0A3B4AVX6</accession>
<dbReference type="Gene3D" id="3.10.100.10">
    <property type="entry name" value="Mannose-Binding Protein A, subunit A"/>
    <property type="match status" value="1"/>
</dbReference>
<dbReference type="PANTHER" id="PTHR45784">
    <property type="entry name" value="C-TYPE LECTIN DOMAIN FAMILY 20 MEMBER A-RELATED"/>
    <property type="match status" value="1"/>
</dbReference>
<dbReference type="STRING" id="409849.ENSPMGP00000021347"/>
<dbReference type="SUPFAM" id="SSF56436">
    <property type="entry name" value="C-type lectin-like"/>
    <property type="match status" value="1"/>
</dbReference>
<dbReference type="PANTHER" id="PTHR45784:SF3">
    <property type="entry name" value="C-TYPE LECTIN DOMAIN FAMILY 4 MEMBER K-LIKE-RELATED"/>
    <property type="match status" value="1"/>
</dbReference>
<evidence type="ECO:0000313" key="2">
    <source>
        <dbReference type="Ensembl" id="ENSPMGP00000021347.1"/>
    </source>
</evidence>
<dbReference type="InterPro" id="IPR001304">
    <property type="entry name" value="C-type_lectin-like"/>
</dbReference>